<evidence type="ECO:0000256" key="3">
    <source>
        <dbReference type="ARBA" id="ARBA00008628"/>
    </source>
</evidence>
<feature type="compositionally biased region" description="Basic and acidic residues" evidence="9">
    <location>
        <begin position="867"/>
        <end position="876"/>
    </location>
</feature>
<proteinExistence type="evidence at transcript level"/>
<evidence type="ECO:0000256" key="2">
    <source>
        <dbReference type="ARBA" id="ARBA00004481"/>
    </source>
</evidence>
<evidence type="ECO:0000256" key="6">
    <source>
        <dbReference type="ARBA" id="ARBA00023034"/>
    </source>
</evidence>
<evidence type="ECO:0000256" key="9">
    <source>
        <dbReference type="SAM" id="MobiDB-lite"/>
    </source>
</evidence>
<sequence length="885" mass="99896">MAAQDNDDFLEEELIGQHIVFPPEVIEALDKVFPSDDPLDKADFNAVDYINNLFPTEQSLSNIEEVISDFQGKIKSLDTDIKTCIRSQSEVSQHGGEALEEAQRAISQLFVRIKDIRAKAEKSEHTVREITRDIKQLDTAKRNLTSAITTLNHLHFLVFGVDQLESLCQNRQYADIASLLQGVSKVMEHFTPYMDIPQVKELADQLGQIEKRLGDQITGDFKEAFSGSGPKQPSMLTQLSEACFVLNVIESRFKREIIRWFVSLQLVEYSHLFQESEENAWLDRIDRRYAWIKRHLLNFEERMGRIFPIDWEMSERIAVEFCNVTRNELSRLMAKRVNEIDVKLLLFTLQKTTQFEDLLSRRFTGVTMEEANPLEKPTKKVASSNPFDEPVGKNPFEEDEENETQAHVTPQVQVETTVEMSTALPFQGLISRCFENHLNIFVDSQDKNLAELMDRFLADLKAQGPSLAQAEIEGCCVLPSCADLFVFYKKCLLQCAQLSTGQPMLSLTSVFKKYLKDYALRMLQANLPRSANSNSATSATVSSMTSMSSITKEFTRELRDLSSGGAAGLIQNFQSLLKEGDLSMSVPKFSKDEVVRICTILTTAEYCLETTQQLEGKLKEKVKPGLADKIDLGSEQDLFGSVISQCIQLLVSDLEGACESALVAMAKTSWQTWESVGDQSQYVTLMTSQFKQNIPFVRDCLTSSRKYFTQFCIRFVNAFMARFVQQLYKCKPIGVVGAEQLLLDTHMLKTALLDLPSVGSQVARKPPASYTKMVVKSMTRAEMILKVVMDASDTNAKYLSQYSRLLPDSDSSEFQKILDMKGVRRTDQQQLIDLYRAQLASQKDGNEASTSSVVPSVTAHGGLPTSPDHESSRIKKLEKLIKRRL</sequence>
<dbReference type="PANTHER" id="PTHR12820:SF0">
    <property type="entry name" value="VACUOLAR PROTEIN SORTING-ASSOCIATED PROTEIN 53 HOMOLOG"/>
    <property type="match status" value="1"/>
</dbReference>
<feature type="coiled-coil region" evidence="8">
    <location>
        <begin position="99"/>
        <end position="147"/>
    </location>
</feature>
<name>A0A4Y7LP98_9CRUS</name>
<dbReference type="PANTHER" id="PTHR12820">
    <property type="entry name" value="VACUOLAR SORTING PROTEIN 53"/>
    <property type="match status" value="1"/>
</dbReference>
<feature type="region of interest" description="Disordered" evidence="9">
    <location>
        <begin position="374"/>
        <end position="409"/>
    </location>
</feature>
<dbReference type="AlphaFoldDB" id="A0A4Y7LP98"/>
<dbReference type="Pfam" id="PF04100">
    <property type="entry name" value="Vps53_N"/>
    <property type="match status" value="1"/>
</dbReference>
<feature type="domain" description="Vps53 N-terminal" evidence="10">
    <location>
        <begin position="43"/>
        <end position="459"/>
    </location>
</feature>
<evidence type="ECO:0000256" key="8">
    <source>
        <dbReference type="SAM" id="Coils"/>
    </source>
</evidence>
<protein>
    <recommendedName>
        <fullName evidence="4">Vacuolar protein sorting-associated protein 53 homolog</fullName>
    </recommendedName>
</protein>
<evidence type="ECO:0000259" key="10">
    <source>
        <dbReference type="Pfam" id="PF04100"/>
    </source>
</evidence>
<dbReference type="InterPro" id="IPR038260">
    <property type="entry name" value="Vps53_C_sf"/>
</dbReference>
<evidence type="ECO:0000256" key="4">
    <source>
        <dbReference type="ARBA" id="ARBA00014103"/>
    </source>
</evidence>
<dbReference type="InterPro" id="IPR031745">
    <property type="entry name" value="Vps53_C"/>
</dbReference>
<dbReference type="GO" id="GO:0005829">
    <property type="term" value="C:cytosol"/>
    <property type="evidence" value="ECO:0007669"/>
    <property type="project" value="GOC"/>
</dbReference>
<evidence type="ECO:0000256" key="7">
    <source>
        <dbReference type="ARBA" id="ARBA00023136"/>
    </source>
</evidence>
<feature type="region of interest" description="Disordered" evidence="9">
    <location>
        <begin position="843"/>
        <end position="876"/>
    </location>
</feature>
<evidence type="ECO:0000256" key="5">
    <source>
        <dbReference type="ARBA" id="ARBA00022753"/>
    </source>
</evidence>
<dbReference type="Pfam" id="PF16854">
    <property type="entry name" value="VPS53_C"/>
    <property type="match status" value="1"/>
</dbReference>
<reference evidence="12" key="1">
    <citation type="submission" date="2018-08" db="EMBL/GenBank/DDBJ databases">
        <authorList>
            <person name="Cornetti L."/>
        </authorList>
    </citation>
    <scope>NUCLEOTIDE SEQUENCE</scope>
    <source>
        <strain evidence="12">FI-BAL1-1</strain>
    </source>
</reference>
<accession>A0A4Y7LP98</accession>
<keyword evidence="5" id="KW-0967">Endosome</keyword>
<dbReference type="InterPro" id="IPR007234">
    <property type="entry name" value="Vps53_N"/>
</dbReference>
<dbReference type="GO" id="GO:0000938">
    <property type="term" value="C:GARP complex"/>
    <property type="evidence" value="ECO:0007669"/>
    <property type="project" value="InterPro"/>
</dbReference>
<dbReference type="InterPro" id="IPR039766">
    <property type="entry name" value="Vps53"/>
</dbReference>
<comment type="similarity">
    <text evidence="3">Belongs to the VPS53 family.</text>
</comment>
<organism evidence="12">
    <name type="scientific">Eubosmina coregoni</name>
    <dbReference type="NCBI Taxonomy" id="186181"/>
    <lineage>
        <taxon>Eukaryota</taxon>
        <taxon>Metazoa</taxon>
        <taxon>Ecdysozoa</taxon>
        <taxon>Arthropoda</taxon>
        <taxon>Crustacea</taxon>
        <taxon>Branchiopoda</taxon>
        <taxon>Diplostraca</taxon>
        <taxon>Cladocera</taxon>
        <taxon>Anomopoda</taxon>
        <taxon>Bosminidae</taxon>
        <taxon>Eubosmina</taxon>
    </lineage>
</organism>
<dbReference type="GO" id="GO:0042147">
    <property type="term" value="P:retrograde transport, endosome to Golgi"/>
    <property type="evidence" value="ECO:0007669"/>
    <property type="project" value="InterPro"/>
</dbReference>
<evidence type="ECO:0000259" key="11">
    <source>
        <dbReference type="Pfam" id="PF16854"/>
    </source>
</evidence>
<comment type="subcellular location">
    <subcellularLocation>
        <location evidence="2">Endosome membrane</location>
        <topology evidence="2">Peripheral membrane protein</topology>
    </subcellularLocation>
    <subcellularLocation>
        <location evidence="1">Golgi apparatus</location>
        <location evidence="1">trans-Golgi network membrane</location>
        <topology evidence="1">Peripheral membrane protein</topology>
    </subcellularLocation>
</comment>
<keyword evidence="6" id="KW-0333">Golgi apparatus</keyword>
<dbReference type="EMBL" id="LR000043">
    <property type="protein sequence ID" value="SVE69662.1"/>
    <property type="molecule type" value="mRNA"/>
</dbReference>
<feature type="domain" description="Vps53 C-terminal" evidence="11">
    <location>
        <begin position="739"/>
        <end position="823"/>
    </location>
</feature>
<dbReference type="Gene3D" id="1.10.357.110">
    <property type="entry name" value="Vacuolar protein sorting-associated protein 53, C-terminus"/>
    <property type="match status" value="1"/>
</dbReference>
<gene>
    <name evidence="12" type="primary">EOG090X024P</name>
</gene>
<evidence type="ECO:0000256" key="1">
    <source>
        <dbReference type="ARBA" id="ARBA00004150"/>
    </source>
</evidence>
<keyword evidence="8" id="KW-0175">Coiled coil</keyword>
<dbReference type="FunFam" id="1.10.357.110:FF:000006">
    <property type="entry name" value="Vacuolar protein sorting-associated protein 53"/>
    <property type="match status" value="1"/>
</dbReference>
<evidence type="ECO:0000313" key="12">
    <source>
        <dbReference type="EMBL" id="SVE69662.1"/>
    </source>
</evidence>
<keyword evidence="7" id="KW-0472">Membrane</keyword>
<feature type="compositionally biased region" description="Low complexity" evidence="9">
    <location>
        <begin position="849"/>
        <end position="858"/>
    </location>
</feature>
<dbReference type="GO" id="GO:0010008">
    <property type="term" value="C:endosome membrane"/>
    <property type="evidence" value="ECO:0007669"/>
    <property type="project" value="UniProtKB-SubCell"/>
</dbReference>